<gene>
    <name evidence="2" type="ORF">AMSG_06637</name>
</gene>
<name>A0A0L0DHG2_THETB</name>
<evidence type="ECO:0000313" key="2">
    <source>
        <dbReference type="EMBL" id="KNC50748.1"/>
    </source>
</evidence>
<sequence length="231" mass="24178">MSPTLKTCVPALAALLALTALASASKPVPPSFPRQFSSSLVMMAGSTGGVGNLHWDMDTLQIRLDFSTTALTMSHIANYTSDGTTMGMEMVMVSSPETGNNIVCNSQPADGALVKSPLADAKLIGVASWYGQDTYEWFFSEEDVATTVYTSVDNAQILGISSYNLTANENISRISFLFQTDTVAPGTFIAPTTCYSVSEGAELGLAGDAAAAKSKSASVTRAVSSLLAYVL</sequence>
<dbReference type="GeneID" id="25565750"/>
<reference evidence="2 3" key="1">
    <citation type="submission" date="2010-05" db="EMBL/GenBank/DDBJ databases">
        <title>The Genome Sequence of Thecamonas trahens ATCC 50062.</title>
        <authorList>
            <consortium name="The Broad Institute Genome Sequencing Platform"/>
            <person name="Russ C."/>
            <person name="Cuomo C."/>
            <person name="Shea T."/>
            <person name="Young S.K."/>
            <person name="Zeng Q."/>
            <person name="Koehrsen M."/>
            <person name="Haas B."/>
            <person name="Borodovsky M."/>
            <person name="Guigo R."/>
            <person name="Alvarado L."/>
            <person name="Berlin A."/>
            <person name="Bochicchio J."/>
            <person name="Borenstein D."/>
            <person name="Chapman S."/>
            <person name="Chen Z."/>
            <person name="Freedman E."/>
            <person name="Gellesch M."/>
            <person name="Goldberg J."/>
            <person name="Griggs A."/>
            <person name="Gujja S."/>
            <person name="Heilman E."/>
            <person name="Heiman D."/>
            <person name="Hepburn T."/>
            <person name="Howarth C."/>
            <person name="Jen D."/>
            <person name="Larson L."/>
            <person name="Mehta T."/>
            <person name="Park D."/>
            <person name="Pearson M."/>
            <person name="Roberts A."/>
            <person name="Saif S."/>
            <person name="Shenoy N."/>
            <person name="Sisk P."/>
            <person name="Stolte C."/>
            <person name="Sykes S."/>
            <person name="Thomson T."/>
            <person name="Walk T."/>
            <person name="White J."/>
            <person name="Yandava C."/>
            <person name="Burger G."/>
            <person name="Gray M.W."/>
            <person name="Holland P.W.H."/>
            <person name="King N."/>
            <person name="Lang F.B.F."/>
            <person name="Roger A.J."/>
            <person name="Ruiz-Trillo I."/>
            <person name="Lander E."/>
            <person name="Nusbaum C."/>
        </authorList>
    </citation>
    <scope>NUCLEOTIDE SEQUENCE [LARGE SCALE GENOMIC DNA]</scope>
    <source>
        <strain evidence="2 3">ATCC 50062</strain>
    </source>
</reference>
<keyword evidence="1" id="KW-0732">Signal</keyword>
<keyword evidence="3" id="KW-1185">Reference proteome</keyword>
<protein>
    <recommendedName>
        <fullName evidence="4">DOMON domain-containing protein</fullName>
    </recommendedName>
</protein>
<proteinExistence type="predicted"/>
<feature type="signal peptide" evidence="1">
    <location>
        <begin position="1"/>
        <end position="24"/>
    </location>
</feature>
<evidence type="ECO:0008006" key="4">
    <source>
        <dbReference type="Google" id="ProtNLM"/>
    </source>
</evidence>
<dbReference type="RefSeq" id="XP_013756713.1">
    <property type="nucleotide sequence ID" value="XM_013901259.1"/>
</dbReference>
<feature type="chain" id="PRO_5005537173" description="DOMON domain-containing protein" evidence="1">
    <location>
        <begin position="25"/>
        <end position="231"/>
    </location>
</feature>
<organism evidence="2 3">
    <name type="scientific">Thecamonas trahens ATCC 50062</name>
    <dbReference type="NCBI Taxonomy" id="461836"/>
    <lineage>
        <taxon>Eukaryota</taxon>
        <taxon>Apusozoa</taxon>
        <taxon>Apusomonadida</taxon>
        <taxon>Apusomonadidae</taxon>
        <taxon>Thecamonas</taxon>
    </lineage>
</organism>
<dbReference type="EMBL" id="GL349462">
    <property type="protein sequence ID" value="KNC50748.1"/>
    <property type="molecule type" value="Genomic_DNA"/>
</dbReference>
<evidence type="ECO:0000256" key="1">
    <source>
        <dbReference type="SAM" id="SignalP"/>
    </source>
</evidence>
<evidence type="ECO:0000313" key="3">
    <source>
        <dbReference type="Proteomes" id="UP000054408"/>
    </source>
</evidence>
<accession>A0A0L0DHG2</accession>
<dbReference type="Proteomes" id="UP000054408">
    <property type="component" value="Unassembled WGS sequence"/>
</dbReference>
<dbReference type="AlphaFoldDB" id="A0A0L0DHG2"/>